<sequence>MKNRYFVLLLVLLLCGCAGPASLSWRPAERPASGLDEEMDASGFLAFDGSAEVLLQREVALADSAADIVADDAETQEDNVVLTVQLPDAPEPEAPETLAAVAEPVVAAPVAPRYDFPVVENARVQAFIDYYTGPGRRTFSRWLERSGRYLPLMSEIFAEEGLPRDLALLAMIESGFNSNARSWANAVGYWQFLDSTGRLYGLRNDWWRDERRDLEKSTRAAGRYLKDLYSKFDDWYLAVAAYNAGPGTIGRAIRRSDSRDFWQLARGKDLQLETRNYLPKLLAALIISKQPEEYGFDAIRYEQPFRFERVELPQATDLELVARLLDSDYETLKELNPELKRWCTPPGERGYRLRVPPGSASDFAEKYAAIPPQERARYHRYQVRPGDTLGRLAQRHGVAVNDLIALNRIRNPRALKVGQDLILPLQAGVATPLLAEQSSEGDRGSRQSYRVQSGDSLWKIARAHQVSEKDLRLWNRLGWSSLLQPGQTLLVSAPPQRAQLAQVATPAQQRVAYRVKTGDTLWGISRRFGVAAGSIRQWNNLAENHVLQPGETLTLLVTGGRS</sequence>
<dbReference type="InterPro" id="IPR018392">
    <property type="entry name" value="LysM"/>
</dbReference>
<dbReference type="InterPro" id="IPR036779">
    <property type="entry name" value="LysM_dom_sf"/>
</dbReference>
<dbReference type="CDD" id="cd00118">
    <property type="entry name" value="LysM"/>
    <property type="match status" value="3"/>
</dbReference>
<dbReference type="STRING" id="57664.SAMN05661003_11415"/>
<feature type="signal peptide" evidence="1">
    <location>
        <begin position="1"/>
        <end position="23"/>
    </location>
</feature>
<dbReference type="RefSeq" id="WP_245691477.1">
    <property type="nucleotide sequence ID" value="NZ_FNAQ01000014.1"/>
</dbReference>
<name>A0A1G7DJ68_9BACT</name>
<dbReference type="PANTHER" id="PTHR33734">
    <property type="entry name" value="LYSM DOMAIN-CONTAINING GPI-ANCHORED PROTEIN 2"/>
    <property type="match status" value="1"/>
</dbReference>
<dbReference type="Pfam" id="PF01476">
    <property type="entry name" value="LysM"/>
    <property type="match status" value="3"/>
</dbReference>
<dbReference type="EMBL" id="FNAQ01000014">
    <property type="protein sequence ID" value="SDE51533.1"/>
    <property type="molecule type" value="Genomic_DNA"/>
</dbReference>
<evidence type="ECO:0000313" key="3">
    <source>
        <dbReference type="EMBL" id="SDE51533.1"/>
    </source>
</evidence>
<dbReference type="SMART" id="SM00257">
    <property type="entry name" value="LysM"/>
    <property type="match status" value="3"/>
</dbReference>
<dbReference type="Proteomes" id="UP000243205">
    <property type="component" value="Unassembled WGS sequence"/>
</dbReference>
<dbReference type="PANTHER" id="PTHR33734:SF22">
    <property type="entry name" value="MEMBRANE-BOUND LYTIC MUREIN TRANSGLYCOSYLASE D"/>
    <property type="match status" value="1"/>
</dbReference>
<dbReference type="InterPro" id="IPR008258">
    <property type="entry name" value="Transglycosylase_SLT_dom_1"/>
</dbReference>
<evidence type="ECO:0000256" key="1">
    <source>
        <dbReference type="SAM" id="SignalP"/>
    </source>
</evidence>
<dbReference type="InterPro" id="IPR023346">
    <property type="entry name" value="Lysozyme-like_dom_sf"/>
</dbReference>
<organism evidence="3 4">
    <name type="scientific">Desulfuromonas thiophila</name>
    <dbReference type="NCBI Taxonomy" id="57664"/>
    <lineage>
        <taxon>Bacteria</taxon>
        <taxon>Pseudomonadati</taxon>
        <taxon>Thermodesulfobacteriota</taxon>
        <taxon>Desulfuromonadia</taxon>
        <taxon>Desulfuromonadales</taxon>
        <taxon>Desulfuromonadaceae</taxon>
        <taxon>Desulfuromonas</taxon>
    </lineage>
</organism>
<protein>
    <submittedName>
        <fullName evidence="3">Membrane-bound lytic murein transglycosylase D</fullName>
    </submittedName>
</protein>
<dbReference type="GO" id="GO:0008932">
    <property type="term" value="F:lytic endotransglycosylase activity"/>
    <property type="evidence" value="ECO:0007669"/>
    <property type="project" value="TreeGrafter"/>
</dbReference>
<dbReference type="SUPFAM" id="SSF54106">
    <property type="entry name" value="LysM domain"/>
    <property type="match status" value="3"/>
</dbReference>
<dbReference type="Gene3D" id="3.10.350.10">
    <property type="entry name" value="LysM domain"/>
    <property type="match status" value="3"/>
</dbReference>
<dbReference type="PROSITE" id="PS51257">
    <property type="entry name" value="PROKAR_LIPOPROTEIN"/>
    <property type="match status" value="1"/>
</dbReference>
<dbReference type="Gene3D" id="1.10.530.10">
    <property type="match status" value="1"/>
</dbReference>
<keyword evidence="4" id="KW-1185">Reference proteome</keyword>
<dbReference type="CDD" id="cd16894">
    <property type="entry name" value="MltD-like"/>
    <property type="match status" value="1"/>
</dbReference>
<feature type="domain" description="LysM" evidence="2">
    <location>
        <begin position="447"/>
        <end position="491"/>
    </location>
</feature>
<dbReference type="PROSITE" id="PS51782">
    <property type="entry name" value="LYSM"/>
    <property type="match status" value="3"/>
</dbReference>
<accession>A0A1G7DJ68</accession>
<feature type="domain" description="LysM" evidence="2">
    <location>
        <begin position="379"/>
        <end position="423"/>
    </location>
</feature>
<feature type="domain" description="LysM" evidence="2">
    <location>
        <begin position="511"/>
        <end position="555"/>
    </location>
</feature>
<keyword evidence="1" id="KW-0732">Signal</keyword>
<proteinExistence type="predicted"/>
<dbReference type="AlphaFoldDB" id="A0A1G7DJ68"/>
<gene>
    <name evidence="3" type="ORF">SAMN05661003_11415</name>
</gene>
<reference evidence="4" key="1">
    <citation type="submission" date="2016-10" db="EMBL/GenBank/DDBJ databases">
        <authorList>
            <person name="Varghese N."/>
            <person name="Submissions S."/>
        </authorList>
    </citation>
    <scope>NUCLEOTIDE SEQUENCE [LARGE SCALE GENOMIC DNA]</scope>
    <source>
        <strain evidence="4">DSM 8987</strain>
    </source>
</reference>
<feature type="chain" id="PRO_5017304165" evidence="1">
    <location>
        <begin position="24"/>
        <end position="562"/>
    </location>
</feature>
<dbReference type="SUPFAM" id="SSF53955">
    <property type="entry name" value="Lysozyme-like"/>
    <property type="match status" value="1"/>
</dbReference>
<evidence type="ECO:0000259" key="2">
    <source>
        <dbReference type="PROSITE" id="PS51782"/>
    </source>
</evidence>
<evidence type="ECO:0000313" key="4">
    <source>
        <dbReference type="Proteomes" id="UP000243205"/>
    </source>
</evidence>
<dbReference type="Pfam" id="PF01464">
    <property type="entry name" value="SLT"/>
    <property type="match status" value="1"/>
</dbReference>